<organism evidence="1 2">
    <name type="scientific">Acorus calamus</name>
    <name type="common">Sweet flag</name>
    <dbReference type="NCBI Taxonomy" id="4465"/>
    <lineage>
        <taxon>Eukaryota</taxon>
        <taxon>Viridiplantae</taxon>
        <taxon>Streptophyta</taxon>
        <taxon>Embryophyta</taxon>
        <taxon>Tracheophyta</taxon>
        <taxon>Spermatophyta</taxon>
        <taxon>Magnoliopsida</taxon>
        <taxon>Liliopsida</taxon>
        <taxon>Acoraceae</taxon>
        <taxon>Acorus</taxon>
    </lineage>
</organism>
<evidence type="ECO:0000313" key="2">
    <source>
        <dbReference type="Proteomes" id="UP001180020"/>
    </source>
</evidence>
<dbReference type="InterPro" id="IPR019516">
    <property type="entry name" value="Glomulin/ALF4"/>
</dbReference>
<protein>
    <submittedName>
        <fullName evidence="1">Aberrant root formation protein 4</fullName>
    </submittedName>
</protein>
<dbReference type="Proteomes" id="UP001180020">
    <property type="component" value="Unassembled WGS sequence"/>
</dbReference>
<dbReference type="GO" id="GO:0005737">
    <property type="term" value="C:cytoplasm"/>
    <property type="evidence" value="ECO:0007669"/>
    <property type="project" value="TreeGrafter"/>
</dbReference>
<gene>
    <name evidence="1" type="primary">ALF4</name>
    <name evidence="1" type="ORF">QJS10_CPB19g00637</name>
</gene>
<name>A0AAV9CFY2_ACOCL</name>
<dbReference type="GO" id="GO:0055105">
    <property type="term" value="F:ubiquitin-protein transferase inhibitor activity"/>
    <property type="evidence" value="ECO:0007669"/>
    <property type="project" value="TreeGrafter"/>
</dbReference>
<keyword evidence="2" id="KW-1185">Reference proteome</keyword>
<dbReference type="InterPro" id="IPR013877">
    <property type="entry name" value="YAP-bd/ALF4/Glomulin"/>
</dbReference>
<dbReference type="PANTHER" id="PTHR15430:SF1">
    <property type="entry name" value="GLOMULIN"/>
    <property type="match status" value="1"/>
</dbReference>
<evidence type="ECO:0000313" key="1">
    <source>
        <dbReference type="EMBL" id="KAK1287416.1"/>
    </source>
</evidence>
<reference evidence="1" key="2">
    <citation type="submission" date="2023-06" db="EMBL/GenBank/DDBJ databases">
        <authorList>
            <person name="Ma L."/>
            <person name="Liu K.-W."/>
            <person name="Li Z."/>
            <person name="Hsiao Y.-Y."/>
            <person name="Qi Y."/>
            <person name="Fu T."/>
            <person name="Tang G."/>
            <person name="Zhang D."/>
            <person name="Sun W.-H."/>
            <person name="Liu D.-K."/>
            <person name="Li Y."/>
            <person name="Chen G.-Z."/>
            <person name="Liu X.-D."/>
            <person name="Liao X.-Y."/>
            <person name="Jiang Y.-T."/>
            <person name="Yu X."/>
            <person name="Hao Y."/>
            <person name="Huang J."/>
            <person name="Zhao X.-W."/>
            <person name="Ke S."/>
            <person name="Chen Y.-Y."/>
            <person name="Wu W.-L."/>
            <person name="Hsu J.-L."/>
            <person name="Lin Y.-F."/>
            <person name="Huang M.-D."/>
            <person name="Li C.-Y."/>
            <person name="Huang L."/>
            <person name="Wang Z.-W."/>
            <person name="Zhao X."/>
            <person name="Zhong W.-Y."/>
            <person name="Peng D.-H."/>
            <person name="Ahmad S."/>
            <person name="Lan S."/>
            <person name="Zhang J.-S."/>
            <person name="Tsai W.-C."/>
            <person name="Van De Peer Y."/>
            <person name="Liu Z.-J."/>
        </authorList>
    </citation>
    <scope>NUCLEOTIDE SEQUENCE</scope>
    <source>
        <strain evidence="1">CP</strain>
        <tissue evidence="1">Leaves</tissue>
    </source>
</reference>
<dbReference type="InterPro" id="IPR016024">
    <property type="entry name" value="ARM-type_fold"/>
</dbReference>
<reference evidence="1" key="1">
    <citation type="journal article" date="2023" name="Nat. Commun.">
        <title>Diploid and tetraploid genomes of Acorus and the evolution of monocots.</title>
        <authorList>
            <person name="Ma L."/>
            <person name="Liu K.W."/>
            <person name="Li Z."/>
            <person name="Hsiao Y.Y."/>
            <person name="Qi Y."/>
            <person name="Fu T."/>
            <person name="Tang G.D."/>
            <person name="Zhang D."/>
            <person name="Sun W.H."/>
            <person name="Liu D.K."/>
            <person name="Li Y."/>
            <person name="Chen G.Z."/>
            <person name="Liu X.D."/>
            <person name="Liao X.Y."/>
            <person name="Jiang Y.T."/>
            <person name="Yu X."/>
            <person name="Hao Y."/>
            <person name="Huang J."/>
            <person name="Zhao X.W."/>
            <person name="Ke S."/>
            <person name="Chen Y.Y."/>
            <person name="Wu W.L."/>
            <person name="Hsu J.L."/>
            <person name="Lin Y.F."/>
            <person name="Huang M.D."/>
            <person name="Li C.Y."/>
            <person name="Huang L."/>
            <person name="Wang Z.W."/>
            <person name="Zhao X."/>
            <person name="Zhong W.Y."/>
            <person name="Peng D.H."/>
            <person name="Ahmad S."/>
            <person name="Lan S."/>
            <person name="Zhang J.S."/>
            <person name="Tsai W.C."/>
            <person name="Van de Peer Y."/>
            <person name="Liu Z.J."/>
        </authorList>
    </citation>
    <scope>NUCLEOTIDE SEQUENCE</scope>
    <source>
        <strain evidence="1">CP</strain>
    </source>
</reference>
<dbReference type="SUPFAM" id="SSF48371">
    <property type="entry name" value="ARM repeat"/>
    <property type="match status" value="1"/>
</dbReference>
<dbReference type="AlphaFoldDB" id="A0AAV9CFY2"/>
<comment type="caution">
    <text evidence="1">The sequence shown here is derived from an EMBL/GenBank/DDBJ whole genome shotgun (WGS) entry which is preliminary data.</text>
</comment>
<sequence>MDSIDGADEAFGALSFIHGFLSDPSSNQMVIDAISLELPKAVAKLGGLSGECREVAESVIDRLVSMCSPRDMVTAICDALSSLSEASRVPASFCLLFMGFSKVFSCMQRHHVKQAKVGIPVILKVISVISSEVDENEDGIQELLDEAVKVVCSIQEVCQNLVEKNKEELLAILGLFVLQIMALVTSSGLDNKTSNCVSFVIPLSHVLHYCGLSYLGLITGCSIDAMTGIICQGLEEDDEFLNSFPCVKVGASLAVIWAYISPEVVKAAMEDMENLKYNLQKSRTKRWQALGILRYLLSSIDQPWKFKHHCIEFLSSNMYGSICPESSVDHVDFSSFMPSLYSTLQAVQRCIIYAPDGEQRKKAFSALKQVLLDVPTHERFDILKALVTNSNSPSMVALLIDIVKEQLLTDYQKSSQRKEKIKLLESNGNSNPSFWSRNTLEFLELILKPPKGGPPSLPEQSEVVIAALNLYRFILITELTGNTNYTGILSKEILRKAYSEWFLPLKMLVSGIQAENENDISDLSITTVCSLNPVQFVLHRCIELVEENL</sequence>
<dbReference type="PANTHER" id="PTHR15430">
    <property type="entry name" value="GLOMULIN"/>
    <property type="match status" value="1"/>
</dbReference>
<dbReference type="EMBL" id="JAUJYO010000019">
    <property type="protein sequence ID" value="KAK1287416.1"/>
    <property type="molecule type" value="Genomic_DNA"/>
</dbReference>
<accession>A0AAV9CFY2</accession>
<proteinExistence type="predicted"/>
<dbReference type="Pfam" id="PF08568">
    <property type="entry name" value="Kinetochor_Ybp2"/>
    <property type="match status" value="1"/>
</dbReference>